<accession>A0AAD7RDT7</accession>
<gene>
    <name evidence="1" type="ORF">AAFF_G00244180</name>
</gene>
<sequence>MRPKFFLKVNILFPGVIRELAARVTIHPFRASLKLPFTPFIRALREMVIKLEQDLSAVGHMGNGTDRAQEPARVAMVAERGDIGANQHVQRGIGGRQSGVLVALMPT</sequence>
<proteinExistence type="predicted"/>
<evidence type="ECO:0000313" key="1">
    <source>
        <dbReference type="EMBL" id="KAJ8378283.1"/>
    </source>
</evidence>
<protein>
    <submittedName>
        <fullName evidence="1">Uncharacterized protein</fullName>
    </submittedName>
</protein>
<keyword evidence="2" id="KW-1185">Reference proteome</keyword>
<comment type="caution">
    <text evidence="1">The sequence shown here is derived from an EMBL/GenBank/DDBJ whole genome shotgun (WGS) entry which is preliminary data.</text>
</comment>
<organism evidence="1 2">
    <name type="scientific">Aldrovandia affinis</name>
    <dbReference type="NCBI Taxonomy" id="143900"/>
    <lineage>
        <taxon>Eukaryota</taxon>
        <taxon>Metazoa</taxon>
        <taxon>Chordata</taxon>
        <taxon>Craniata</taxon>
        <taxon>Vertebrata</taxon>
        <taxon>Euteleostomi</taxon>
        <taxon>Actinopterygii</taxon>
        <taxon>Neopterygii</taxon>
        <taxon>Teleostei</taxon>
        <taxon>Notacanthiformes</taxon>
        <taxon>Halosauridae</taxon>
        <taxon>Aldrovandia</taxon>
    </lineage>
</organism>
<dbReference type="EMBL" id="JAINUG010000325">
    <property type="protein sequence ID" value="KAJ8378283.1"/>
    <property type="molecule type" value="Genomic_DNA"/>
</dbReference>
<evidence type="ECO:0000313" key="2">
    <source>
        <dbReference type="Proteomes" id="UP001221898"/>
    </source>
</evidence>
<reference evidence="1" key="1">
    <citation type="journal article" date="2023" name="Science">
        <title>Genome structures resolve the early diversification of teleost fishes.</title>
        <authorList>
            <person name="Parey E."/>
            <person name="Louis A."/>
            <person name="Montfort J."/>
            <person name="Bouchez O."/>
            <person name="Roques C."/>
            <person name="Iampietro C."/>
            <person name="Lluch J."/>
            <person name="Castinel A."/>
            <person name="Donnadieu C."/>
            <person name="Desvignes T."/>
            <person name="Floi Bucao C."/>
            <person name="Jouanno E."/>
            <person name="Wen M."/>
            <person name="Mejri S."/>
            <person name="Dirks R."/>
            <person name="Jansen H."/>
            <person name="Henkel C."/>
            <person name="Chen W.J."/>
            <person name="Zahm M."/>
            <person name="Cabau C."/>
            <person name="Klopp C."/>
            <person name="Thompson A.W."/>
            <person name="Robinson-Rechavi M."/>
            <person name="Braasch I."/>
            <person name="Lecointre G."/>
            <person name="Bobe J."/>
            <person name="Postlethwait J.H."/>
            <person name="Berthelot C."/>
            <person name="Roest Crollius H."/>
            <person name="Guiguen Y."/>
        </authorList>
    </citation>
    <scope>NUCLEOTIDE SEQUENCE</scope>
    <source>
        <strain evidence="1">NC1722</strain>
    </source>
</reference>
<name>A0AAD7RDT7_9TELE</name>
<dbReference type="AlphaFoldDB" id="A0AAD7RDT7"/>
<dbReference type="Proteomes" id="UP001221898">
    <property type="component" value="Unassembled WGS sequence"/>
</dbReference>